<evidence type="ECO:0000313" key="4">
    <source>
        <dbReference type="Proteomes" id="UP001323798"/>
    </source>
</evidence>
<dbReference type="InterPro" id="IPR029058">
    <property type="entry name" value="AB_hydrolase_fold"/>
</dbReference>
<dbReference type="Pfam" id="PF07859">
    <property type="entry name" value="Abhydrolase_3"/>
    <property type="match status" value="1"/>
</dbReference>
<sequence length="302" mass="31674">MTDSEFDIRSLPFPEALRWLRENGEPADPRTDIDTGSLRRRFPRLANVETHDLTIETPYGAQPARAYRDNSADSSGRGLVWVHGGAFIGGYLDMPESNWVALELAARGIPVLAVDYSKCLGDVHYPVPSDDVIAAWEYGLAHSADLLGVGPEALYLGGASAGGALTSGAAARLRDGGGTVPAGLVLVYPVAHPDGAHPGSIPDPAAPHAQLSLNYAGSAEALYDPHVFAGLGSGEGFPRTIVVVCEHDGLRPSGEAFAALLDEGGVDVTLHLEPGADHAHINEPSDPTALPTIEVIAAWMRA</sequence>
<dbReference type="PANTHER" id="PTHR48081:SF8">
    <property type="entry name" value="ALPHA_BETA HYDROLASE FOLD-3 DOMAIN-CONTAINING PROTEIN-RELATED"/>
    <property type="match status" value="1"/>
</dbReference>
<dbReference type="SUPFAM" id="SSF53474">
    <property type="entry name" value="alpha/beta-Hydrolases"/>
    <property type="match status" value="1"/>
</dbReference>
<dbReference type="GO" id="GO:0016787">
    <property type="term" value="F:hydrolase activity"/>
    <property type="evidence" value="ECO:0007669"/>
    <property type="project" value="UniProtKB-KW"/>
</dbReference>
<reference evidence="3 4" key="1">
    <citation type="submission" date="2023-11" db="EMBL/GenBank/DDBJ databases">
        <title>Genome sequence of Microbacterium rhizosphaerae KACC 19337.</title>
        <authorList>
            <person name="Choi H."/>
            <person name="Kim S."/>
            <person name="Kim Y."/>
            <person name="Kwon S.-W."/>
            <person name="Heo J."/>
        </authorList>
    </citation>
    <scope>NUCLEOTIDE SEQUENCE [LARGE SCALE GENOMIC DNA]</scope>
    <source>
        <strain evidence="3 4">KACC 19337</strain>
    </source>
</reference>
<keyword evidence="1 3" id="KW-0378">Hydrolase</keyword>
<gene>
    <name evidence="3" type="ORF">SM116_17800</name>
</gene>
<name>A0ABZ0SKF6_9MICO</name>
<dbReference type="InterPro" id="IPR013094">
    <property type="entry name" value="AB_hydrolase_3"/>
</dbReference>
<organism evidence="3 4">
    <name type="scientific">Microbacterium rhizosphaerae</name>
    <dbReference type="NCBI Taxonomy" id="1678237"/>
    <lineage>
        <taxon>Bacteria</taxon>
        <taxon>Bacillati</taxon>
        <taxon>Actinomycetota</taxon>
        <taxon>Actinomycetes</taxon>
        <taxon>Micrococcales</taxon>
        <taxon>Microbacteriaceae</taxon>
        <taxon>Microbacterium</taxon>
    </lineage>
</organism>
<dbReference type="EMBL" id="CP139368">
    <property type="protein sequence ID" value="WPR89588.1"/>
    <property type="molecule type" value="Genomic_DNA"/>
</dbReference>
<dbReference type="Gene3D" id="3.40.50.1820">
    <property type="entry name" value="alpha/beta hydrolase"/>
    <property type="match status" value="1"/>
</dbReference>
<evidence type="ECO:0000256" key="1">
    <source>
        <dbReference type="ARBA" id="ARBA00022801"/>
    </source>
</evidence>
<dbReference type="InterPro" id="IPR050300">
    <property type="entry name" value="GDXG_lipolytic_enzyme"/>
</dbReference>
<dbReference type="PANTHER" id="PTHR48081">
    <property type="entry name" value="AB HYDROLASE SUPERFAMILY PROTEIN C4A8.06C"/>
    <property type="match status" value="1"/>
</dbReference>
<accession>A0ABZ0SKF6</accession>
<dbReference type="Proteomes" id="UP001323798">
    <property type="component" value="Chromosome"/>
</dbReference>
<feature type="domain" description="Alpha/beta hydrolase fold-3" evidence="2">
    <location>
        <begin position="79"/>
        <end position="280"/>
    </location>
</feature>
<evidence type="ECO:0000259" key="2">
    <source>
        <dbReference type="Pfam" id="PF07859"/>
    </source>
</evidence>
<protein>
    <submittedName>
        <fullName evidence="3">Alpha/beta hydrolase</fullName>
    </submittedName>
</protein>
<evidence type="ECO:0000313" key="3">
    <source>
        <dbReference type="EMBL" id="WPR89588.1"/>
    </source>
</evidence>
<keyword evidence="4" id="KW-1185">Reference proteome</keyword>
<proteinExistence type="predicted"/>
<dbReference type="RefSeq" id="WP_320942302.1">
    <property type="nucleotide sequence ID" value="NZ_BAABEU010000003.1"/>
</dbReference>